<organism evidence="1 2">
    <name type="scientific">Halocaridina rubra</name>
    <name type="common">Hawaiian red shrimp</name>
    <dbReference type="NCBI Taxonomy" id="373956"/>
    <lineage>
        <taxon>Eukaryota</taxon>
        <taxon>Metazoa</taxon>
        <taxon>Ecdysozoa</taxon>
        <taxon>Arthropoda</taxon>
        <taxon>Crustacea</taxon>
        <taxon>Multicrustacea</taxon>
        <taxon>Malacostraca</taxon>
        <taxon>Eumalacostraca</taxon>
        <taxon>Eucarida</taxon>
        <taxon>Decapoda</taxon>
        <taxon>Pleocyemata</taxon>
        <taxon>Caridea</taxon>
        <taxon>Atyoidea</taxon>
        <taxon>Atyidae</taxon>
        <taxon>Halocaridina</taxon>
    </lineage>
</organism>
<evidence type="ECO:0000313" key="1">
    <source>
        <dbReference type="EMBL" id="KAK7081531.1"/>
    </source>
</evidence>
<gene>
    <name evidence="1" type="ORF">SK128_019567</name>
</gene>
<protein>
    <submittedName>
        <fullName evidence="1">Uncharacterized protein</fullName>
    </submittedName>
</protein>
<comment type="caution">
    <text evidence="1">The sequence shown here is derived from an EMBL/GenBank/DDBJ whole genome shotgun (WGS) entry which is preliminary data.</text>
</comment>
<proteinExistence type="predicted"/>
<evidence type="ECO:0000313" key="2">
    <source>
        <dbReference type="Proteomes" id="UP001381693"/>
    </source>
</evidence>
<dbReference type="AlphaFoldDB" id="A0AAN9A5L4"/>
<sequence>MTGAGFFLSHEDLPQGDFQVPIRLFLPLPITPALYRILKEEGIHLKAHKYGDITHGNKCSFVCISSFKKRIYRHHISRSSELRLFHRPVLFLL</sequence>
<keyword evidence="2" id="KW-1185">Reference proteome</keyword>
<dbReference type="Proteomes" id="UP001381693">
    <property type="component" value="Unassembled WGS sequence"/>
</dbReference>
<accession>A0AAN9A5L4</accession>
<feature type="non-terminal residue" evidence="1">
    <location>
        <position position="93"/>
    </location>
</feature>
<dbReference type="EMBL" id="JAXCGZ010004719">
    <property type="protein sequence ID" value="KAK7081531.1"/>
    <property type="molecule type" value="Genomic_DNA"/>
</dbReference>
<name>A0AAN9A5L4_HALRR</name>
<reference evidence="1 2" key="1">
    <citation type="submission" date="2023-11" db="EMBL/GenBank/DDBJ databases">
        <title>Halocaridina rubra genome assembly.</title>
        <authorList>
            <person name="Smith C."/>
        </authorList>
    </citation>
    <scope>NUCLEOTIDE SEQUENCE [LARGE SCALE GENOMIC DNA]</scope>
    <source>
        <strain evidence="1">EP-1</strain>
        <tissue evidence="1">Whole</tissue>
    </source>
</reference>